<proteinExistence type="predicted"/>
<evidence type="ECO:0000259" key="2">
    <source>
        <dbReference type="Pfam" id="PF26082"/>
    </source>
</evidence>
<organism evidence="3 4">
    <name type="scientific">Cercophora newfieldiana</name>
    <dbReference type="NCBI Taxonomy" id="92897"/>
    <lineage>
        <taxon>Eukaryota</taxon>
        <taxon>Fungi</taxon>
        <taxon>Dikarya</taxon>
        <taxon>Ascomycota</taxon>
        <taxon>Pezizomycotina</taxon>
        <taxon>Sordariomycetes</taxon>
        <taxon>Sordariomycetidae</taxon>
        <taxon>Sordariales</taxon>
        <taxon>Lasiosphaeriaceae</taxon>
        <taxon>Cercophora</taxon>
    </lineage>
</organism>
<dbReference type="PANTHER" id="PTHR35391">
    <property type="entry name" value="C2H2-TYPE DOMAIN-CONTAINING PROTEIN-RELATED"/>
    <property type="match status" value="1"/>
</dbReference>
<evidence type="ECO:0000313" key="4">
    <source>
        <dbReference type="Proteomes" id="UP001174936"/>
    </source>
</evidence>
<feature type="region of interest" description="Disordered" evidence="1">
    <location>
        <begin position="518"/>
        <end position="589"/>
    </location>
</feature>
<dbReference type="AlphaFoldDB" id="A0AA40CPL8"/>
<feature type="domain" description="Oxidoreductase acuF-like C2H2 type zinc-finger" evidence="2">
    <location>
        <begin position="343"/>
        <end position="371"/>
    </location>
</feature>
<dbReference type="EMBL" id="JAULSV010000005">
    <property type="protein sequence ID" value="KAK0644629.1"/>
    <property type="molecule type" value="Genomic_DNA"/>
</dbReference>
<evidence type="ECO:0000313" key="3">
    <source>
        <dbReference type="EMBL" id="KAK0644629.1"/>
    </source>
</evidence>
<feature type="region of interest" description="Disordered" evidence="1">
    <location>
        <begin position="1"/>
        <end position="39"/>
    </location>
</feature>
<feature type="compositionally biased region" description="Basic and acidic residues" evidence="1">
    <location>
        <begin position="570"/>
        <end position="579"/>
    </location>
</feature>
<name>A0AA40CPL8_9PEZI</name>
<keyword evidence="4" id="KW-1185">Reference proteome</keyword>
<protein>
    <recommendedName>
        <fullName evidence="2">Oxidoreductase acuF-like C2H2 type zinc-finger domain-containing protein</fullName>
    </recommendedName>
</protein>
<gene>
    <name evidence="3" type="ORF">B0T16DRAFT_460662</name>
</gene>
<reference evidence="3" key="1">
    <citation type="submission" date="2023-06" db="EMBL/GenBank/DDBJ databases">
        <title>Genome-scale phylogeny and comparative genomics of the fungal order Sordariales.</title>
        <authorList>
            <consortium name="Lawrence Berkeley National Laboratory"/>
            <person name="Hensen N."/>
            <person name="Bonometti L."/>
            <person name="Westerberg I."/>
            <person name="Brannstrom I.O."/>
            <person name="Guillou S."/>
            <person name="Cros-Aarteil S."/>
            <person name="Calhoun S."/>
            <person name="Haridas S."/>
            <person name="Kuo A."/>
            <person name="Mondo S."/>
            <person name="Pangilinan J."/>
            <person name="Riley R."/>
            <person name="Labutti K."/>
            <person name="Andreopoulos B."/>
            <person name="Lipzen A."/>
            <person name="Chen C."/>
            <person name="Yanf M."/>
            <person name="Daum C."/>
            <person name="Ng V."/>
            <person name="Clum A."/>
            <person name="Steindorff A."/>
            <person name="Ohm R."/>
            <person name="Martin F."/>
            <person name="Silar P."/>
            <person name="Natvig D."/>
            <person name="Lalanne C."/>
            <person name="Gautier V."/>
            <person name="Ament-Velasquez S.L."/>
            <person name="Kruys A."/>
            <person name="Hutchinson M.I."/>
            <person name="Powell A.J."/>
            <person name="Barry K."/>
            <person name="Miller A.N."/>
            <person name="Grigoriev I.V."/>
            <person name="Debuchy R."/>
            <person name="Gladieux P."/>
            <person name="Thoren M.H."/>
            <person name="Johannesson H."/>
        </authorList>
    </citation>
    <scope>NUCLEOTIDE SEQUENCE</scope>
    <source>
        <strain evidence="3">SMH2532-1</strain>
    </source>
</reference>
<evidence type="ECO:0000256" key="1">
    <source>
        <dbReference type="SAM" id="MobiDB-lite"/>
    </source>
</evidence>
<dbReference type="Proteomes" id="UP001174936">
    <property type="component" value="Unassembled WGS sequence"/>
</dbReference>
<feature type="region of interest" description="Disordered" evidence="1">
    <location>
        <begin position="448"/>
        <end position="470"/>
    </location>
</feature>
<sequence length="589" mass="65048">MSNKDASSPEGDEPLDSEQLRSVDFQAAPQPSRSAKIDAWQSQTEHSASCLEPADRSLPARLCAGILRLFREITHQTAKRNAAPKLISVGLERACGLITLWSNGYGIQEGNLDSVLAKSRSLRRSALRILSSIANTLIKRLVPQTGVTSDKLDELTVRLAATNAEASYAIHSTDRVSDSSWSSDGSYDDFETDSLKEVLEDLKIDAQCLMDLDPLFMNPALDLPVAKQTAAQTVDWAPEKAYCEKVRQRFPRASELLVSQLGEANWARYLRLQSQRNTTEEPAQHGDQELESGTIAASKFHDSGIGTSLPAESSYAETVMTYTAWAGGSKIRIPPLPEAAKRGDPFDCVACGRSIRAKNSSAWKSHLMSDLKPYVCLEANCYQLGFDTRKDWVSHLALDHQYPRTSESVTCPLCREQLHDGRLAITSHLARHLEEISLSALPINLDEADEDEGTTSKSVASSTSSNHPRFSVGERVVVSESVRIVAKRRHQQAKGWEYQLIYPGSRRHAVIDGRDWVDEDQLEKQKHTTAPSDAELERGPKSDSIGTDPRPRLEEILQGLLPPGASTGSTERRCDRVEGELPELDSTYL</sequence>
<comment type="caution">
    <text evidence="3">The sequence shown here is derived from an EMBL/GenBank/DDBJ whole genome shotgun (WGS) entry which is preliminary data.</text>
</comment>
<dbReference type="InterPro" id="IPR058925">
    <property type="entry name" value="zf-C2H2_AcuF"/>
</dbReference>
<dbReference type="PANTHER" id="PTHR35391:SF7">
    <property type="entry name" value="C2H2-TYPE DOMAIN-CONTAINING PROTEIN"/>
    <property type="match status" value="1"/>
</dbReference>
<feature type="compositionally biased region" description="Low complexity" evidence="1">
    <location>
        <begin position="455"/>
        <end position="470"/>
    </location>
</feature>
<dbReference type="Pfam" id="PF26082">
    <property type="entry name" value="zf-C2H2_AcuF"/>
    <property type="match status" value="1"/>
</dbReference>
<accession>A0AA40CPL8</accession>